<organism evidence="1">
    <name type="scientific">Parabacteroides phage SC_7_H3_2017</name>
    <dbReference type="NCBI Taxonomy" id="2723238"/>
    <lineage>
        <taxon>Viruses</taxon>
    </lineage>
</organism>
<proteinExistence type="predicted"/>
<sequence length="157" mass="17767">MIADSGDPRTQHKRLILLYTFKDLGNHAFLVHILRDISDLFRSERVSLHKAILPTLSEKIASMLTSEGEAEQYHMIMRTATLGTIFRGQEVTQTILVVFLAKAFHEQLNITLRYNANRGLEQILSDYSGGYMLIIIGKGNEQREGILIRLGLQSVNP</sequence>
<accession>A0A6H0X6P4</accession>
<dbReference type="EMBL" id="MT121965">
    <property type="protein sequence ID" value="QIW90000.1"/>
    <property type="molecule type" value="Genomic_DNA"/>
</dbReference>
<evidence type="ECO:0000313" key="1">
    <source>
        <dbReference type="EMBL" id="QIW90000.1"/>
    </source>
</evidence>
<protein>
    <submittedName>
        <fullName evidence="1">Uncharacterized protein</fullName>
    </submittedName>
</protein>
<name>A0A6H0X6P4_9VIRU</name>
<reference evidence="1" key="1">
    <citation type="submission" date="2020-02" db="EMBL/GenBank/DDBJ databases">
        <authorList>
            <person name="Choudhury S."/>
            <person name="Lavelle A."/>
            <person name="Fanning L.J."/>
        </authorList>
    </citation>
    <scope>NUCLEOTIDE SEQUENCE</scope>
</reference>